<accession>A0A9X4FHQ8</accession>
<dbReference type="AlphaFoldDB" id="A0A9X4FHQ8"/>
<evidence type="ECO:0000313" key="2">
    <source>
        <dbReference type="Proteomes" id="UP001140978"/>
    </source>
</evidence>
<gene>
    <name evidence="1" type="ORF">L9X51_18480</name>
</gene>
<organism evidence="1 2">
    <name type="scientific">Vibrio aestuarianus</name>
    <dbReference type="NCBI Taxonomy" id="28171"/>
    <lineage>
        <taxon>Bacteria</taxon>
        <taxon>Pseudomonadati</taxon>
        <taxon>Pseudomonadota</taxon>
        <taxon>Gammaproteobacteria</taxon>
        <taxon>Vibrionales</taxon>
        <taxon>Vibrionaceae</taxon>
        <taxon>Vibrio</taxon>
    </lineage>
</organism>
<reference evidence="1" key="1">
    <citation type="submission" date="2022-02" db="EMBL/GenBank/DDBJ databases">
        <title>Emergence and expansion in Europe of a Vibrio aestuarianus clonal complex pathogenic for oysters.</title>
        <authorList>
            <person name="Mesnil A."/>
            <person name="Travers M.-A."/>
        </authorList>
    </citation>
    <scope>NUCLEOTIDE SEQUENCE</scope>
    <source>
        <strain evidence="1">19_064_15T1</strain>
    </source>
</reference>
<dbReference type="RefSeq" id="WP_145568625.1">
    <property type="nucleotide sequence ID" value="NZ_JAKNAX010000115.1"/>
</dbReference>
<protein>
    <submittedName>
        <fullName evidence="1">Uncharacterized protein</fullName>
    </submittedName>
</protein>
<evidence type="ECO:0000313" key="1">
    <source>
        <dbReference type="EMBL" id="MDE1348357.1"/>
    </source>
</evidence>
<name>A0A9X4FHQ8_9VIBR</name>
<dbReference type="Proteomes" id="UP001140978">
    <property type="component" value="Unassembled WGS sequence"/>
</dbReference>
<comment type="caution">
    <text evidence="1">The sequence shown here is derived from an EMBL/GenBank/DDBJ whole genome shotgun (WGS) entry which is preliminary data.</text>
</comment>
<dbReference type="EMBL" id="JAKNAX010000115">
    <property type="protein sequence ID" value="MDE1348357.1"/>
    <property type="molecule type" value="Genomic_DNA"/>
</dbReference>
<proteinExistence type="predicted"/>
<sequence length="177" mass="20755">MIWESSDWKEPLLESASRLQKLSRSNEIDESEFVQIEKDVFIGFYAIRKLMDTAKISDSTKSFDVSLKCFPNLKPVDYMNWHRLDELYDLSGKQCETKTLRVLCNFIVHSYVFMPELNDEGHLVSFYVTSDKDRNKKLYSVSIEQVINIFKLVGSDYPSNTKMVRNPKTGDWDIQSW</sequence>